<comment type="function">
    <text evidence="9">Component of the mitochondrial large ribosomal subunit (mt-LSU). The mitochondrial ribosome (mitoribosome) is a large ribonucleoprotein complex responsible for the synthesis of proteins inside mitochondria.</text>
</comment>
<comment type="subcellular location">
    <subcellularLocation>
        <location evidence="1">Mitochondrion</location>
    </subcellularLocation>
</comment>
<dbReference type="GO" id="GO:0006412">
    <property type="term" value="P:translation"/>
    <property type="evidence" value="ECO:0007669"/>
    <property type="project" value="InterPro"/>
</dbReference>
<dbReference type="InterPro" id="IPR002677">
    <property type="entry name" value="Ribosomal_bL32"/>
</dbReference>
<evidence type="ECO:0000256" key="9">
    <source>
        <dbReference type="ARBA" id="ARBA00045766"/>
    </source>
</evidence>
<dbReference type="InterPro" id="IPR051991">
    <property type="entry name" value="Mitoribosomal_protein_bL32"/>
</dbReference>
<dbReference type="EMBL" id="JAINUG010000124">
    <property type="protein sequence ID" value="KAJ8394661.1"/>
    <property type="molecule type" value="Genomic_DNA"/>
</dbReference>
<feature type="compositionally biased region" description="Basic and acidic residues" evidence="10">
    <location>
        <begin position="168"/>
        <end position="183"/>
    </location>
</feature>
<feature type="region of interest" description="Disordered" evidence="10">
    <location>
        <begin position="165"/>
        <end position="192"/>
    </location>
</feature>
<dbReference type="GO" id="GO:0003735">
    <property type="term" value="F:structural constituent of ribosome"/>
    <property type="evidence" value="ECO:0007669"/>
    <property type="project" value="InterPro"/>
</dbReference>
<keyword evidence="12" id="KW-1185">Reference proteome</keyword>
<dbReference type="Proteomes" id="UP001221898">
    <property type="component" value="Unassembled WGS sequence"/>
</dbReference>
<organism evidence="11 12">
    <name type="scientific">Aldrovandia affinis</name>
    <dbReference type="NCBI Taxonomy" id="143900"/>
    <lineage>
        <taxon>Eukaryota</taxon>
        <taxon>Metazoa</taxon>
        <taxon>Chordata</taxon>
        <taxon>Craniata</taxon>
        <taxon>Vertebrata</taxon>
        <taxon>Euteleostomi</taxon>
        <taxon>Actinopterygii</taxon>
        <taxon>Neopterygii</taxon>
        <taxon>Teleostei</taxon>
        <taxon>Notacanthiformes</taxon>
        <taxon>Halosauridae</taxon>
        <taxon>Aldrovandia</taxon>
    </lineage>
</organism>
<gene>
    <name evidence="11" type="ORF">AAFF_G00044640</name>
</gene>
<evidence type="ECO:0000313" key="11">
    <source>
        <dbReference type="EMBL" id="KAJ8394661.1"/>
    </source>
</evidence>
<dbReference type="InterPro" id="IPR011332">
    <property type="entry name" value="Ribosomal_zn-bd"/>
</dbReference>
<name>A0AAD7WF01_9TELE</name>
<evidence type="ECO:0000256" key="6">
    <source>
        <dbReference type="ARBA" id="ARBA00023274"/>
    </source>
</evidence>
<dbReference type="PANTHER" id="PTHR21026">
    <property type="entry name" value="39S RIBOSOMAL PROTEIN L32, MITOCHONDRIAL"/>
    <property type="match status" value="1"/>
</dbReference>
<evidence type="ECO:0000256" key="7">
    <source>
        <dbReference type="ARBA" id="ARBA00039935"/>
    </source>
</evidence>
<keyword evidence="3" id="KW-0809">Transit peptide</keyword>
<comment type="similarity">
    <text evidence="2">Belongs to the bacterial ribosomal protein bL32 family.</text>
</comment>
<dbReference type="AlphaFoldDB" id="A0AAD7WF01"/>
<dbReference type="NCBIfam" id="TIGR01031">
    <property type="entry name" value="rpmF_bact"/>
    <property type="match status" value="1"/>
</dbReference>
<comment type="caution">
    <text evidence="11">The sequence shown here is derived from an EMBL/GenBank/DDBJ whole genome shotgun (WGS) entry which is preliminary data.</text>
</comment>
<dbReference type="SUPFAM" id="SSF57829">
    <property type="entry name" value="Zn-binding ribosomal proteins"/>
    <property type="match status" value="1"/>
</dbReference>
<sequence length="192" mass="21791">MTVRFLANANVANVSIMSSLSGLVCFLRRSLLRLECRILQVTGFDRHLAPALALQGPSVLPQPQNESGQHQEHSFLDNIFWMAVPKKRRTIEVNRCRRRNPNNLIPVKTNIVPCPVCGHLRLKHTLCGFCYEKVRRETARIRGQIQAMEGGPLKTPAMPTVVLYQGESPKDADKGKRIVEQNRKRPSWFTPN</sequence>
<dbReference type="GO" id="GO:0005762">
    <property type="term" value="C:mitochondrial large ribosomal subunit"/>
    <property type="evidence" value="ECO:0007669"/>
    <property type="project" value="TreeGrafter"/>
</dbReference>
<evidence type="ECO:0000256" key="10">
    <source>
        <dbReference type="SAM" id="MobiDB-lite"/>
    </source>
</evidence>
<keyword evidence="5" id="KW-0496">Mitochondrion</keyword>
<evidence type="ECO:0000256" key="8">
    <source>
        <dbReference type="ARBA" id="ARBA00042577"/>
    </source>
</evidence>
<keyword evidence="4" id="KW-0689">Ribosomal protein</keyword>
<accession>A0AAD7WF01</accession>
<dbReference type="Pfam" id="PF01783">
    <property type="entry name" value="Ribosomal_L32p"/>
    <property type="match status" value="1"/>
</dbReference>
<reference evidence="11" key="1">
    <citation type="journal article" date="2023" name="Science">
        <title>Genome structures resolve the early diversification of teleost fishes.</title>
        <authorList>
            <person name="Parey E."/>
            <person name="Louis A."/>
            <person name="Montfort J."/>
            <person name="Bouchez O."/>
            <person name="Roques C."/>
            <person name="Iampietro C."/>
            <person name="Lluch J."/>
            <person name="Castinel A."/>
            <person name="Donnadieu C."/>
            <person name="Desvignes T."/>
            <person name="Floi Bucao C."/>
            <person name="Jouanno E."/>
            <person name="Wen M."/>
            <person name="Mejri S."/>
            <person name="Dirks R."/>
            <person name="Jansen H."/>
            <person name="Henkel C."/>
            <person name="Chen W.J."/>
            <person name="Zahm M."/>
            <person name="Cabau C."/>
            <person name="Klopp C."/>
            <person name="Thompson A.W."/>
            <person name="Robinson-Rechavi M."/>
            <person name="Braasch I."/>
            <person name="Lecointre G."/>
            <person name="Bobe J."/>
            <person name="Postlethwait J.H."/>
            <person name="Berthelot C."/>
            <person name="Roest Crollius H."/>
            <person name="Guiguen Y."/>
        </authorList>
    </citation>
    <scope>NUCLEOTIDE SEQUENCE</scope>
    <source>
        <strain evidence="11">NC1722</strain>
    </source>
</reference>
<evidence type="ECO:0000256" key="1">
    <source>
        <dbReference type="ARBA" id="ARBA00004173"/>
    </source>
</evidence>
<keyword evidence="6" id="KW-0687">Ribonucleoprotein</keyword>
<evidence type="ECO:0000256" key="2">
    <source>
        <dbReference type="ARBA" id="ARBA00008560"/>
    </source>
</evidence>
<evidence type="ECO:0000256" key="4">
    <source>
        <dbReference type="ARBA" id="ARBA00022980"/>
    </source>
</evidence>
<proteinExistence type="inferred from homology"/>
<evidence type="ECO:0000256" key="5">
    <source>
        <dbReference type="ARBA" id="ARBA00023128"/>
    </source>
</evidence>
<evidence type="ECO:0000256" key="3">
    <source>
        <dbReference type="ARBA" id="ARBA00022946"/>
    </source>
</evidence>
<dbReference type="PANTHER" id="PTHR21026:SF2">
    <property type="entry name" value="LARGE RIBOSOMAL SUBUNIT PROTEIN BL32M"/>
    <property type="match status" value="1"/>
</dbReference>
<evidence type="ECO:0000313" key="12">
    <source>
        <dbReference type="Proteomes" id="UP001221898"/>
    </source>
</evidence>
<protein>
    <recommendedName>
        <fullName evidence="7">Large ribosomal subunit protein bL32m</fullName>
    </recommendedName>
    <alternativeName>
        <fullName evidence="8">39S ribosomal protein L32, mitochondrial</fullName>
    </alternativeName>
</protein>